<dbReference type="PIRSF" id="PIRSF002900">
    <property type="entry name" value="Antenna_beta"/>
    <property type="match status" value="1"/>
</dbReference>
<dbReference type="AlphaFoldDB" id="A0A255YXM1"/>
<dbReference type="InterPro" id="IPR002362">
    <property type="entry name" value="LHB-1/5"/>
</dbReference>
<dbReference type="Gene3D" id="1.20.5.250">
    <property type="match status" value="1"/>
</dbReference>
<evidence type="ECO:0000256" key="14">
    <source>
        <dbReference type="ARBA" id="ARBA00023243"/>
    </source>
</evidence>
<dbReference type="PRINTS" id="PR00674">
    <property type="entry name" value="LIGHTHARVSTB"/>
</dbReference>
<dbReference type="GO" id="GO:0046872">
    <property type="term" value="F:metal ion binding"/>
    <property type="evidence" value="ECO:0007669"/>
    <property type="project" value="UniProtKB-KW"/>
</dbReference>
<dbReference type="GO" id="GO:0005886">
    <property type="term" value="C:plasma membrane"/>
    <property type="evidence" value="ECO:0007669"/>
    <property type="project" value="UniProtKB-SubCell"/>
</dbReference>
<reference evidence="18 19" key="1">
    <citation type="submission" date="2017-07" db="EMBL/GenBank/DDBJ databases">
        <title>Sandarakinorhabdus cyanobacteriorum sp. nov., a novel bacterium isolated from cyanobacterial aggregates in a eutrophic lake.</title>
        <authorList>
            <person name="Cai H."/>
        </authorList>
    </citation>
    <scope>NUCLEOTIDE SEQUENCE [LARGE SCALE GENOMIC DNA]</scope>
    <source>
        <strain evidence="18 19">TH057</strain>
    </source>
</reference>
<feature type="transmembrane region" description="Helical" evidence="16">
    <location>
        <begin position="30"/>
        <end position="49"/>
    </location>
</feature>
<dbReference type="GO" id="GO:0042314">
    <property type="term" value="F:bacteriochlorophyll binding"/>
    <property type="evidence" value="ECO:0007669"/>
    <property type="project" value="UniProtKB-KW"/>
</dbReference>
<keyword evidence="8 15" id="KW-0479">Metal-binding</keyword>
<evidence type="ECO:0000259" key="17">
    <source>
        <dbReference type="Pfam" id="PF00556"/>
    </source>
</evidence>
<keyword evidence="10" id="KW-0076">Bacteriochlorophyll</keyword>
<dbReference type="Proteomes" id="UP000216991">
    <property type="component" value="Unassembled WGS sequence"/>
</dbReference>
<dbReference type="InterPro" id="IPR023624">
    <property type="entry name" value="Antenna_beta_dom_sf"/>
</dbReference>
<protein>
    <submittedName>
        <fullName evidence="18">Light-harvesting protein</fullName>
    </submittedName>
</protein>
<name>A0A255YXM1_9SPHN</name>
<evidence type="ECO:0000256" key="9">
    <source>
        <dbReference type="ARBA" id="ARBA00022842"/>
    </source>
</evidence>
<evidence type="ECO:0000256" key="2">
    <source>
        <dbReference type="ARBA" id="ARBA00004249"/>
    </source>
</evidence>
<evidence type="ECO:0000313" key="18">
    <source>
        <dbReference type="EMBL" id="OYQ33983.1"/>
    </source>
</evidence>
<keyword evidence="7 16" id="KW-0812">Transmembrane</keyword>
<accession>A0A255YXM1</accession>
<evidence type="ECO:0000256" key="8">
    <source>
        <dbReference type="ARBA" id="ARBA00022723"/>
    </source>
</evidence>
<keyword evidence="4" id="KW-1003">Cell membrane</keyword>
<dbReference type="Pfam" id="PF00556">
    <property type="entry name" value="LHC"/>
    <property type="match status" value="1"/>
</dbReference>
<comment type="similarity">
    <text evidence="3">Belongs to the antenna complex beta subunit family.</text>
</comment>
<dbReference type="InterPro" id="IPR000066">
    <property type="entry name" value="Antenna_a/b"/>
</dbReference>
<evidence type="ECO:0000256" key="6">
    <source>
        <dbReference type="ARBA" id="ARBA00022549"/>
    </source>
</evidence>
<evidence type="ECO:0000256" key="15">
    <source>
        <dbReference type="PIRSR" id="PIRSR002900-1"/>
    </source>
</evidence>
<feature type="domain" description="Antenna complex alpha/beta subunit" evidence="17">
    <location>
        <begin position="16"/>
        <end position="49"/>
    </location>
</feature>
<dbReference type="OrthoDB" id="7391998at2"/>
<dbReference type="GO" id="GO:0030077">
    <property type="term" value="C:plasma membrane light-harvesting complex"/>
    <property type="evidence" value="ECO:0007669"/>
    <property type="project" value="InterPro"/>
</dbReference>
<dbReference type="InterPro" id="IPR035889">
    <property type="entry name" value="Light-harvesting_complex"/>
</dbReference>
<comment type="subcellular location">
    <subcellularLocation>
        <location evidence="2">Cell inner membrane</location>
        <topology evidence="2">Single-pass type II membrane protein</topology>
    </subcellularLocation>
</comment>
<keyword evidence="14" id="KW-0437">Light-harvesting polypeptide</keyword>
<keyword evidence="11 16" id="KW-1133">Transmembrane helix</keyword>
<evidence type="ECO:0000256" key="11">
    <source>
        <dbReference type="ARBA" id="ARBA00022989"/>
    </source>
</evidence>
<dbReference type="RefSeq" id="WP_086116942.1">
    <property type="nucleotide sequence ID" value="NZ_NOXT01000072.1"/>
</dbReference>
<dbReference type="GO" id="GO:0019684">
    <property type="term" value="P:photosynthesis, light reaction"/>
    <property type="evidence" value="ECO:0007669"/>
    <property type="project" value="InterPro"/>
</dbReference>
<comment type="function">
    <text evidence="1">Antenna complexes are light-harvesting systems, which transfer the excitation energy to the reaction centers.</text>
</comment>
<dbReference type="SUPFAM" id="SSF56918">
    <property type="entry name" value="Light-harvesting complex subunits"/>
    <property type="match status" value="1"/>
</dbReference>
<evidence type="ECO:0000256" key="4">
    <source>
        <dbReference type="ARBA" id="ARBA00022475"/>
    </source>
</evidence>
<keyword evidence="5" id="KW-0148">Chlorophyll</keyword>
<organism evidence="18 19">
    <name type="scientific">Sandarakinorhabdus cyanobacteriorum</name>
    <dbReference type="NCBI Taxonomy" id="1981098"/>
    <lineage>
        <taxon>Bacteria</taxon>
        <taxon>Pseudomonadati</taxon>
        <taxon>Pseudomonadota</taxon>
        <taxon>Alphaproteobacteria</taxon>
        <taxon>Sphingomonadales</taxon>
        <taxon>Sphingosinicellaceae</taxon>
        <taxon>Sandarakinorhabdus</taxon>
    </lineage>
</organism>
<evidence type="ECO:0000256" key="13">
    <source>
        <dbReference type="ARBA" id="ARBA00023136"/>
    </source>
</evidence>
<feature type="binding site" description="axial binding residue" evidence="15">
    <location>
        <position position="39"/>
    </location>
    <ligand>
        <name>a bacteriochlorophyll</name>
        <dbReference type="ChEBI" id="CHEBI:38201"/>
    </ligand>
    <ligandPart>
        <name>Mg</name>
        <dbReference type="ChEBI" id="CHEBI:25107"/>
    </ligandPart>
</feature>
<evidence type="ECO:0000256" key="3">
    <source>
        <dbReference type="ARBA" id="ARBA00011052"/>
    </source>
</evidence>
<keyword evidence="12" id="KW-0157">Chromophore</keyword>
<evidence type="ECO:0000256" key="10">
    <source>
        <dbReference type="ARBA" id="ARBA00022956"/>
    </source>
</evidence>
<evidence type="ECO:0000256" key="16">
    <source>
        <dbReference type="SAM" id="Phobius"/>
    </source>
</evidence>
<keyword evidence="9 15" id="KW-0460">Magnesium</keyword>
<proteinExistence type="inferred from homology"/>
<keyword evidence="6" id="KW-0042">Antenna complex</keyword>
<evidence type="ECO:0000313" key="19">
    <source>
        <dbReference type="Proteomes" id="UP000216991"/>
    </source>
</evidence>
<evidence type="ECO:0000256" key="12">
    <source>
        <dbReference type="ARBA" id="ARBA00022991"/>
    </source>
</evidence>
<sequence length="50" mass="5527">MAEDTKVYPTGLTEKEAMEINEGLKWGTRIFGGIAVLAHVLAFALTPWLH</sequence>
<evidence type="ECO:0000256" key="7">
    <source>
        <dbReference type="ARBA" id="ARBA00022692"/>
    </source>
</evidence>
<evidence type="ECO:0000256" key="1">
    <source>
        <dbReference type="ARBA" id="ARBA00002455"/>
    </source>
</evidence>
<keyword evidence="19" id="KW-1185">Reference proteome</keyword>
<comment type="caution">
    <text evidence="18">The sequence shown here is derived from an EMBL/GenBank/DDBJ whole genome shotgun (WGS) entry which is preliminary data.</text>
</comment>
<gene>
    <name evidence="18" type="ORF">CHU93_02670</name>
</gene>
<evidence type="ECO:0000256" key="5">
    <source>
        <dbReference type="ARBA" id="ARBA00022494"/>
    </source>
</evidence>
<keyword evidence="13 16" id="KW-0472">Membrane</keyword>
<dbReference type="EMBL" id="NOXT01000072">
    <property type="protein sequence ID" value="OYQ33983.1"/>
    <property type="molecule type" value="Genomic_DNA"/>
</dbReference>